<name>A0A1J1CFX9_CALAY</name>
<gene>
    <name evidence="1" type="ORF">Cabys_4119</name>
</gene>
<accession>A0A1J1CFX9</accession>
<evidence type="ECO:0000313" key="2">
    <source>
        <dbReference type="Proteomes" id="UP000183868"/>
    </source>
</evidence>
<dbReference type="EMBL" id="CP018099">
    <property type="protein sequence ID" value="APF20864.1"/>
    <property type="molecule type" value="Genomic_DNA"/>
</dbReference>
<dbReference type="Proteomes" id="UP000183868">
    <property type="component" value="Chromosome"/>
</dbReference>
<proteinExistence type="predicted"/>
<organism evidence="1 2">
    <name type="scientific">Caldithrix abyssi DSM 13497</name>
    <dbReference type="NCBI Taxonomy" id="880073"/>
    <lineage>
        <taxon>Bacteria</taxon>
        <taxon>Pseudomonadati</taxon>
        <taxon>Calditrichota</taxon>
        <taxon>Calditrichia</taxon>
        <taxon>Calditrichales</taxon>
        <taxon>Calditrichaceae</taxon>
        <taxon>Caldithrix</taxon>
    </lineage>
</organism>
<protein>
    <submittedName>
        <fullName evidence="1">Uncharacterized protein</fullName>
    </submittedName>
</protein>
<dbReference type="AlphaFoldDB" id="A0A1J1CFX9"/>
<evidence type="ECO:0000313" key="1">
    <source>
        <dbReference type="EMBL" id="APF20864.1"/>
    </source>
</evidence>
<sequence>MPLFNLNKKGFSSPLSCCGNKGEYVCLTIELTGFATRQDFTIGDDSFTGRIHASACSFRGVANSVLSELLAGILVFLF</sequence>
<dbReference type="KEGG" id="caby:Cabys_4119"/>
<reference evidence="1 2" key="1">
    <citation type="submission" date="2016-11" db="EMBL/GenBank/DDBJ databases">
        <title>Genomic analysis of Caldithrix abyssi and proposal of a novel bacterial phylum Caldithrichaeota.</title>
        <authorList>
            <person name="Kublanov I."/>
            <person name="Sigalova O."/>
            <person name="Gavrilov S."/>
            <person name="Lebedinsky A."/>
            <person name="Ivanova N."/>
            <person name="Daum C."/>
            <person name="Reddy T."/>
            <person name="Klenk H.P."/>
            <person name="Goker M."/>
            <person name="Reva O."/>
            <person name="Miroshnichenko M."/>
            <person name="Kyprides N."/>
            <person name="Woyke T."/>
            <person name="Gelfand M."/>
        </authorList>
    </citation>
    <scope>NUCLEOTIDE SEQUENCE [LARGE SCALE GENOMIC DNA]</scope>
    <source>
        <strain evidence="1 2">LF13</strain>
    </source>
</reference>